<proteinExistence type="predicted"/>
<organism evidence="1">
    <name type="scientific">Leptolyngbya sp. NK1-12</name>
    <dbReference type="NCBI Taxonomy" id="2547451"/>
    <lineage>
        <taxon>Bacteria</taxon>
        <taxon>Bacillati</taxon>
        <taxon>Cyanobacteriota</taxon>
        <taxon>Cyanophyceae</taxon>
        <taxon>Leptolyngbyales</taxon>
        <taxon>Leptolyngbyaceae</taxon>
        <taxon>Leptolyngbya group</taxon>
        <taxon>Leptolyngbya</taxon>
    </lineage>
</organism>
<gene>
    <name evidence="1" type="ORF">HJG54_17115</name>
</gene>
<sequence length="176" mass="20060">MLTESARQALQQAAEGFDYEPEVKTIGTGDRIVRTDYSVFNQFPEAGLYAEFKQAFQSLIDQACARLDDYPFRTPLQFTELVLQRYAPGQLGITPHRDSLRAINLIALVNLSGQAEFYRCDDRQGTNAVLLNTTPGHVIFLRAPGFRNTSVRPFHFLTNIRSTRYSLGLRQRIENR</sequence>
<dbReference type="SUPFAM" id="SSF51197">
    <property type="entry name" value="Clavaminate synthase-like"/>
    <property type="match status" value="1"/>
</dbReference>
<dbReference type="RefSeq" id="WP_316430196.1">
    <property type="nucleotide sequence ID" value="NZ_CP053586.1"/>
</dbReference>
<reference evidence="1" key="1">
    <citation type="submission" date="2020-05" db="EMBL/GenBank/DDBJ databases">
        <authorList>
            <person name="Zhu T."/>
            <person name="Keshari N."/>
            <person name="Lu X."/>
        </authorList>
    </citation>
    <scope>NUCLEOTIDE SEQUENCE</scope>
    <source>
        <strain evidence="1">NK1-12</strain>
    </source>
</reference>
<dbReference type="Gene3D" id="2.60.120.590">
    <property type="entry name" value="Alpha-ketoglutarate-dependent dioxygenase AlkB-like"/>
    <property type="match status" value="1"/>
</dbReference>
<accession>A0AA97AJ10</accession>
<name>A0AA97AJ10_9CYAN</name>
<dbReference type="InterPro" id="IPR037151">
    <property type="entry name" value="AlkB-like_sf"/>
</dbReference>
<protein>
    <submittedName>
        <fullName evidence="1">Uncharacterized protein</fullName>
    </submittedName>
</protein>
<dbReference type="AlphaFoldDB" id="A0AA97AJ10"/>
<evidence type="ECO:0000313" key="1">
    <source>
        <dbReference type="EMBL" id="WNZ24406.1"/>
    </source>
</evidence>
<dbReference type="EMBL" id="CP053586">
    <property type="protein sequence ID" value="WNZ24406.1"/>
    <property type="molecule type" value="Genomic_DNA"/>
</dbReference>